<protein>
    <submittedName>
        <fullName evidence="9">Protein kinase domain-containing protein</fullName>
    </submittedName>
</protein>
<evidence type="ECO:0000256" key="2">
    <source>
        <dbReference type="ARBA" id="ARBA00022741"/>
    </source>
</evidence>
<dbReference type="GO" id="GO:0009267">
    <property type="term" value="P:cellular response to starvation"/>
    <property type="evidence" value="ECO:0007669"/>
    <property type="project" value="TreeGrafter"/>
</dbReference>
<dbReference type="GO" id="GO:0005524">
    <property type="term" value="F:ATP binding"/>
    <property type="evidence" value="ECO:0007669"/>
    <property type="project" value="UniProtKB-UniRule"/>
</dbReference>
<dbReference type="InterPro" id="IPR000719">
    <property type="entry name" value="Prot_kinase_dom"/>
</dbReference>
<evidence type="ECO:0000313" key="9">
    <source>
        <dbReference type="WBParaSite" id="Hba_08635"/>
    </source>
</evidence>
<reference evidence="9" key="1">
    <citation type="submission" date="2016-11" db="UniProtKB">
        <authorList>
            <consortium name="WormBaseParasite"/>
        </authorList>
    </citation>
    <scope>IDENTIFICATION</scope>
</reference>
<dbReference type="PANTHER" id="PTHR11259">
    <property type="entry name" value="RAS-RELATED GTP BINDING RAG/GTR YEAST"/>
    <property type="match status" value="1"/>
</dbReference>
<evidence type="ECO:0000313" key="8">
    <source>
        <dbReference type="Proteomes" id="UP000095283"/>
    </source>
</evidence>
<dbReference type="InterPro" id="IPR017441">
    <property type="entry name" value="Protein_kinase_ATP_BS"/>
</dbReference>
<dbReference type="GO" id="GO:0005525">
    <property type="term" value="F:GTP binding"/>
    <property type="evidence" value="ECO:0007669"/>
    <property type="project" value="UniProtKB-KW"/>
</dbReference>
<organism evidence="8 9">
    <name type="scientific">Heterorhabditis bacteriophora</name>
    <name type="common">Entomopathogenic nematode worm</name>
    <dbReference type="NCBI Taxonomy" id="37862"/>
    <lineage>
        <taxon>Eukaryota</taxon>
        <taxon>Metazoa</taxon>
        <taxon>Ecdysozoa</taxon>
        <taxon>Nematoda</taxon>
        <taxon>Chromadorea</taxon>
        <taxon>Rhabditida</taxon>
        <taxon>Rhabditina</taxon>
        <taxon>Rhabditomorpha</taxon>
        <taxon>Strongyloidea</taxon>
        <taxon>Heterorhabditidae</taxon>
        <taxon>Heterorhabditis</taxon>
    </lineage>
</organism>
<accession>A0A1I7WTX3</accession>
<comment type="catalytic activity">
    <reaction evidence="4">
        <text>GTP + H2O = GDP + phosphate + H(+)</text>
        <dbReference type="Rhea" id="RHEA:19669"/>
        <dbReference type="ChEBI" id="CHEBI:15377"/>
        <dbReference type="ChEBI" id="CHEBI:15378"/>
        <dbReference type="ChEBI" id="CHEBI:37565"/>
        <dbReference type="ChEBI" id="CHEBI:43474"/>
        <dbReference type="ChEBI" id="CHEBI:58189"/>
    </reaction>
    <physiologicalReaction direction="left-to-right" evidence="4">
        <dbReference type="Rhea" id="RHEA:19670"/>
    </physiologicalReaction>
</comment>
<dbReference type="PANTHER" id="PTHR11259:SF2">
    <property type="entry name" value="GH16429P"/>
    <property type="match status" value="1"/>
</dbReference>
<dbReference type="PROSITE" id="PS00107">
    <property type="entry name" value="PROTEIN_KINASE_ATP"/>
    <property type="match status" value="1"/>
</dbReference>
<dbReference type="GO" id="GO:1904263">
    <property type="term" value="P:positive regulation of TORC1 signaling"/>
    <property type="evidence" value="ECO:0007669"/>
    <property type="project" value="TreeGrafter"/>
</dbReference>
<comment type="similarity">
    <text evidence="1">Belongs to the GTR/RAG GTP-binding protein family.</text>
</comment>
<evidence type="ECO:0000256" key="4">
    <source>
        <dbReference type="ARBA" id="ARBA00049117"/>
    </source>
</evidence>
<dbReference type="AlphaFoldDB" id="A0A1I7WTX3"/>
<dbReference type="Gene3D" id="1.10.510.10">
    <property type="entry name" value="Transferase(Phosphotransferase) domain 1"/>
    <property type="match status" value="1"/>
</dbReference>
<keyword evidence="8" id="KW-1185">Reference proteome</keyword>
<dbReference type="SUPFAM" id="SSF56112">
    <property type="entry name" value="Protein kinase-like (PK-like)"/>
    <property type="match status" value="1"/>
</dbReference>
<dbReference type="PROSITE" id="PS50011">
    <property type="entry name" value="PROTEIN_KINASE_DOM"/>
    <property type="match status" value="1"/>
</dbReference>
<dbReference type="InterPro" id="IPR027417">
    <property type="entry name" value="P-loop_NTPase"/>
</dbReference>
<feature type="binding site" evidence="5">
    <location>
        <position position="76"/>
    </location>
    <ligand>
        <name>ATP</name>
        <dbReference type="ChEBI" id="CHEBI:30616"/>
    </ligand>
</feature>
<dbReference type="Gene3D" id="3.30.200.20">
    <property type="entry name" value="Phosphorylase Kinase, domain 1"/>
    <property type="match status" value="1"/>
</dbReference>
<proteinExistence type="inferred from homology"/>
<dbReference type="GO" id="GO:0010507">
    <property type="term" value="P:negative regulation of autophagy"/>
    <property type="evidence" value="ECO:0007669"/>
    <property type="project" value="TreeGrafter"/>
</dbReference>
<keyword evidence="3" id="KW-0342">GTP-binding</keyword>
<dbReference type="Pfam" id="PF00069">
    <property type="entry name" value="Pkinase"/>
    <property type="match status" value="1"/>
</dbReference>
<keyword evidence="5" id="KW-0067">ATP-binding</keyword>
<evidence type="ECO:0000256" key="5">
    <source>
        <dbReference type="PROSITE-ProRule" id="PRU10141"/>
    </source>
</evidence>
<dbReference type="GO" id="GO:1990131">
    <property type="term" value="C:Gtr1-Gtr2 GTPase complex"/>
    <property type="evidence" value="ECO:0007669"/>
    <property type="project" value="TreeGrafter"/>
</dbReference>
<name>A0A1I7WTX3_HETBA</name>
<dbReference type="Gene3D" id="3.40.50.300">
    <property type="entry name" value="P-loop containing nucleotide triphosphate hydrolases"/>
    <property type="match status" value="2"/>
</dbReference>
<evidence type="ECO:0000256" key="1">
    <source>
        <dbReference type="ARBA" id="ARBA00007756"/>
    </source>
</evidence>
<dbReference type="FunFam" id="3.30.200.20:FF:000927">
    <property type="entry name" value="Cyclin-dependent kinase 2"/>
    <property type="match status" value="1"/>
</dbReference>
<dbReference type="Proteomes" id="UP000095283">
    <property type="component" value="Unplaced"/>
</dbReference>
<keyword evidence="6" id="KW-0812">Transmembrane</keyword>
<evidence type="ECO:0000259" key="7">
    <source>
        <dbReference type="PROSITE" id="PS50011"/>
    </source>
</evidence>
<dbReference type="InterPro" id="IPR011009">
    <property type="entry name" value="Kinase-like_dom_sf"/>
</dbReference>
<dbReference type="Gene3D" id="3.30.450.190">
    <property type="match status" value="1"/>
</dbReference>
<keyword evidence="6" id="KW-1133">Transmembrane helix</keyword>
<dbReference type="GO" id="GO:0003924">
    <property type="term" value="F:GTPase activity"/>
    <property type="evidence" value="ECO:0007669"/>
    <property type="project" value="TreeGrafter"/>
</dbReference>
<dbReference type="Pfam" id="PF04670">
    <property type="entry name" value="Gtr1_RagA"/>
    <property type="match status" value="2"/>
</dbReference>
<evidence type="ECO:0000256" key="3">
    <source>
        <dbReference type="ARBA" id="ARBA00023134"/>
    </source>
</evidence>
<feature type="domain" description="Protein kinase" evidence="7">
    <location>
        <begin position="47"/>
        <end position="456"/>
    </location>
</feature>
<feature type="transmembrane region" description="Helical" evidence="6">
    <location>
        <begin position="241"/>
        <end position="260"/>
    </location>
</feature>
<sequence>MSSMNVNNSCYLMHRYRTASSPDSIYYKSFIICFQEFKMCSLELAKFDGLQKIGEGTYGVVFKGVHRKTGKAVALKRISLERDSEGVPSTCIREISLLKDLNHMNIVKLYDVIHSGMQLYLVFEFIDRDLKGLLDKLPGKRLPPDHVKVLRTVLFVLLGCRYYSTAIDMWSLGCIFAEMATGRPLFPGDSEIDQLFKIFRTLGTPTPELYFGIFLRKIYWRMFLLIYVLSFFKYLRYFTYISFFLSFTQIYLYLYIYIYVYNFQANGQKMSDFYKEEDVGDYSYGLEDSDDLQETRPTVVLMGQKRDILDCFRSGKTSIRKVVFQKMSPNETLFVESTARVTRDTIASSFINFETLEFPGQMCPFDSSLDPVATFKRCGADGLTEEHRVDAQYEIYHRVKEELAELGLEDFNVTFHLTSIYDHSIFEAFSKVVQNLVKQLPTLERLLDIFNQKSFLFDVASKIYIATDTNPVEMAAYELCCDMIDVTIDISGIYGVRDGEQSNPFDDNSYAVIRLRTDQVGL</sequence>
<dbReference type="WBParaSite" id="Hba_08635">
    <property type="protein sequence ID" value="Hba_08635"/>
    <property type="gene ID" value="Hba_08635"/>
</dbReference>
<dbReference type="GO" id="GO:0005764">
    <property type="term" value="C:lysosome"/>
    <property type="evidence" value="ECO:0007669"/>
    <property type="project" value="TreeGrafter"/>
</dbReference>
<feature type="transmembrane region" description="Helical" evidence="6">
    <location>
        <begin position="218"/>
        <end position="235"/>
    </location>
</feature>
<evidence type="ECO:0000256" key="6">
    <source>
        <dbReference type="SAM" id="Phobius"/>
    </source>
</evidence>
<dbReference type="InterPro" id="IPR006762">
    <property type="entry name" value="Gtr1_RagA"/>
</dbReference>
<dbReference type="GO" id="GO:0005634">
    <property type="term" value="C:nucleus"/>
    <property type="evidence" value="ECO:0007669"/>
    <property type="project" value="TreeGrafter"/>
</dbReference>
<dbReference type="GO" id="GO:0004672">
    <property type="term" value="F:protein kinase activity"/>
    <property type="evidence" value="ECO:0007669"/>
    <property type="project" value="InterPro"/>
</dbReference>
<keyword evidence="6" id="KW-0472">Membrane</keyword>
<keyword evidence="2 5" id="KW-0547">Nucleotide-binding</keyword>